<evidence type="ECO:0000259" key="8">
    <source>
        <dbReference type="Pfam" id="PF25954"/>
    </source>
</evidence>
<keyword evidence="4" id="KW-1133">Transmembrane helix</keyword>
<dbReference type="Proteomes" id="UP000478837">
    <property type="component" value="Unassembled WGS sequence"/>
</dbReference>
<dbReference type="AlphaFoldDB" id="A0A6L9MV56"/>
<dbReference type="GO" id="GO:0016020">
    <property type="term" value="C:membrane"/>
    <property type="evidence" value="ECO:0007669"/>
    <property type="project" value="InterPro"/>
</dbReference>
<protein>
    <submittedName>
        <fullName evidence="9">Efflux RND transporter periplasmic adaptor subunit</fullName>
    </submittedName>
</protein>
<accession>A0A6L9MV56</accession>
<feature type="compositionally biased region" description="Polar residues" evidence="3">
    <location>
        <begin position="54"/>
        <end position="64"/>
    </location>
</feature>
<feature type="region of interest" description="Disordered" evidence="3">
    <location>
        <begin position="45"/>
        <end position="82"/>
    </location>
</feature>
<dbReference type="GO" id="GO:0030288">
    <property type="term" value="C:outer membrane-bounded periplasmic space"/>
    <property type="evidence" value="ECO:0007669"/>
    <property type="project" value="TreeGrafter"/>
</dbReference>
<proteinExistence type="inferred from homology"/>
<dbReference type="RefSeq" id="WP_163111637.1">
    <property type="nucleotide sequence ID" value="NZ_JAAAWP010000004.1"/>
</dbReference>
<feature type="transmembrane region" description="Helical" evidence="4">
    <location>
        <begin position="17"/>
        <end position="36"/>
    </location>
</feature>
<dbReference type="Gene3D" id="6.10.140.730">
    <property type="match status" value="1"/>
</dbReference>
<evidence type="ECO:0000256" key="3">
    <source>
        <dbReference type="SAM" id="MobiDB-lite"/>
    </source>
</evidence>
<evidence type="ECO:0000256" key="4">
    <source>
        <dbReference type="SAM" id="Phobius"/>
    </source>
</evidence>
<dbReference type="PANTHER" id="PTHR30097:SF15">
    <property type="entry name" value="CATION EFFLUX SYSTEM PROTEIN CUSB"/>
    <property type="match status" value="1"/>
</dbReference>
<evidence type="ECO:0000259" key="6">
    <source>
        <dbReference type="Pfam" id="PF25869"/>
    </source>
</evidence>
<dbReference type="GO" id="GO:0060003">
    <property type="term" value="P:copper ion export"/>
    <property type="evidence" value="ECO:0007669"/>
    <property type="project" value="TreeGrafter"/>
</dbReference>
<dbReference type="InterPro" id="IPR045800">
    <property type="entry name" value="HMBD"/>
</dbReference>
<dbReference type="EMBL" id="JAAAWP010000004">
    <property type="protein sequence ID" value="NDW21691.1"/>
    <property type="molecule type" value="Genomic_DNA"/>
</dbReference>
<dbReference type="Gene3D" id="2.40.50.100">
    <property type="match status" value="1"/>
</dbReference>
<feature type="domain" description="CusB-like beta-barrel" evidence="8">
    <location>
        <begin position="273"/>
        <end position="347"/>
    </location>
</feature>
<comment type="caution">
    <text evidence="9">The sequence shown here is derived from an EMBL/GenBank/DDBJ whole genome shotgun (WGS) entry which is preliminary data.</text>
</comment>
<dbReference type="FunFam" id="2.40.30.170:FF:000010">
    <property type="entry name" value="Efflux RND transporter periplasmic adaptor subunit"/>
    <property type="match status" value="1"/>
</dbReference>
<organism evidence="9 10">
    <name type="scientific">Alteromonas hispanica</name>
    <dbReference type="NCBI Taxonomy" id="315421"/>
    <lineage>
        <taxon>Bacteria</taxon>
        <taxon>Pseudomonadati</taxon>
        <taxon>Pseudomonadota</taxon>
        <taxon>Gammaproteobacteria</taxon>
        <taxon>Alteromonadales</taxon>
        <taxon>Alteromonadaceae</taxon>
        <taxon>Alteromonas/Salinimonas group</taxon>
        <taxon>Alteromonas</taxon>
    </lineage>
</organism>
<evidence type="ECO:0000256" key="2">
    <source>
        <dbReference type="ARBA" id="ARBA00022448"/>
    </source>
</evidence>
<dbReference type="Gene3D" id="2.40.420.20">
    <property type="match status" value="1"/>
</dbReference>
<dbReference type="Gene3D" id="2.40.50.320">
    <property type="entry name" value="Copper binding periplasmic protein CusF"/>
    <property type="match status" value="2"/>
</dbReference>
<keyword evidence="10" id="KW-1185">Reference proteome</keyword>
<reference evidence="9 10" key="1">
    <citation type="submission" date="2020-01" db="EMBL/GenBank/DDBJ databases">
        <title>Genomes of bacteria type strains.</title>
        <authorList>
            <person name="Chen J."/>
            <person name="Zhu S."/>
            <person name="Yang J."/>
        </authorList>
    </citation>
    <scope>NUCLEOTIDE SEQUENCE [LARGE SCALE GENOMIC DNA]</scope>
    <source>
        <strain evidence="9 10">LMG 22958</strain>
    </source>
</reference>
<dbReference type="Pfam" id="PF25869">
    <property type="entry name" value="3HB_CusB"/>
    <property type="match status" value="1"/>
</dbReference>
<evidence type="ECO:0000313" key="9">
    <source>
        <dbReference type="EMBL" id="NDW21691.1"/>
    </source>
</evidence>
<keyword evidence="4" id="KW-0472">Membrane</keyword>
<dbReference type="GO" id="GO:0022857">
    <property type="term" value="F:transmembrane transporter activity"/>
    <property type="evidence" value="ECO:0007669"/>
    <property type="project" value="InterPro"/>
</dbReference>
<dbReference type="Pfam" id="PF19335">
    <property type="entry name" value="HMBD"/>
    <property type="match status" value="1"/>
</dbReference>
<keyword evidence="2" id="KW-0813">Transport</keyword>
<sequence>MSNNAPSSQIFTTPAKAAIFGIVIGAVVGVALLMLFQGGFQGEENGASHGSAAAQDSESTSQSKEPLYWVAPMDPNYRKDGPGKSPMGMDLVPVYEGQQGNAENNQGNGAGVVTISPNVVNNLGVKTAPVKRKPIDSKISTVGYVQYDEDEIVHIHPRVEGWIEKLHVKAEGDRVEKGEPIYTLYSPQLVNAQEELVIALKRKNTGLINGAKDRLKALQLSERLIQNLEKTLKVQQNITFYAPQSGVVDGLNIREGFYVKPENTLLSIAKLNKIWVEAEIFERDAALVKKGLPVSMTVDYLPGKEWKGNVDYIYPSLNESTRTLRVRLKFDNTNDELKPNMFASVTMFSDENSEVVVVPKAAVIRTGTQNRVVVALGDGQFKSVHVDIGRVGNEYIEIVNGVVEGDEVAVSAQFLLDSESSKTSDFARMNASDLPKSVWMEGEINHVMAGHRMVNISHGPVKAWDWPEMTMDFMVADGVDFEALKAGQTLHFEVTKDDNENVILTGIHIMSEPDVSSATVNGVINDINIATRTLNISRGAIEKWGREPATMDFIAAEHIVLSEFSVNDEVTFTFEIRDDFIIVEMNGQHGEHNQHRMHDASSASDASGVKKAHQAEKAPNTHDAHKAHKEGGESAESQDNHDSHDSVDHSQHKRGHSA</sequence>
<evidence type="ECO:0000259" key="7">
    <source>
        <dbReference type="Pfam" id="PF25919"/>
    </source>
</evidence>
<dbReference type="InterPro" id="IPR058791">
    <property type="entry name" value="3HB_CusB"/>
</dbReference>
<feature type="domain" description="CusB-like three alpha-helical bundle" evidence="6">
    <location>
        <begin position="189"/>
        <end position="236"/>
    </location>
</feature>
<dbReference type="SUPFAM" id="SSF111369">
    <property type="entry name" value="HlyD-like secretion proteins"/>
    <property type="match status" value="1"/>
</dbReference>
<dbReference type="Pfam" id="PF25919">
    <property type="entry name" value="BSH_CusB"/>
    <property type="match status" value="1"/>
</dbReference>
<name>A0A6L9MV56_9ALTE</name>
<dbReference type="Gene3D" id="2.40.30.170">
    <property type="match status" value="1"/>
</dbReference>
<comment type="similarity">
    <text evidence="1">Belongs to the membrane fusion protein (MFP) (TC 8.A.1) family.</text>
</comment>
<dbReference type="InterPro" id="IPR021647">
    <property type="entry name" value="CusF_Ec"/>
</dbReference>
<dbReference type="GO" id="GO:0046914">
    <property type="term" value="F:transition metal ion binding"/>
    <property type="evidence" value="ECO:0007669"/>
    <property type="project" value="TreeGrafter"/>
</dbReference>
<evidence type="ECO:0000259" key="5">
    <source>
        <dbReference type="Pfam" id="PF19335"/>
    </source>
</evidence>
<dbReference type="Pfam" id="PF11604">
    <property type="entry name" value="CusF_Ec"/>
    <property type="match status" value="2"/>
</dbReference>
<feature type="domain" description="CusB-like barrel-sandwich hybrid" evidence="7">
    <location>
        <begin position="153"/>
        <end position="269"/>
    </location>
</feature>
<dbReference type="NCBIfam" id="TIGR01730">
    <property type="entry name" value="RND_mfp"/>
    <property type="match status" value="1"/>
</dbReference>
<evidence type="ECO:0000313" key="10">
    <source>
        <dbReference type="Proteomes" id="UP000478837"/>
    </source>
</evidence>
<dbReference type="InterPro" id="IPR051909">
    <property type="entry name" value="MFP_Cation_Efflux"/>
</dbReference>
<dbReference type="InterPro" id="IPR058792">
    <property type="entry name" value="Beta-barrel_RND_2"/>
</dbReference>
<dbReference type="InterPro" id="IPR006143">
    <property type="entry name" value="RND_pump_MFP"/>
</dbReference>
<dbReference type="InterPro" id="IPR058790">
    <property type="entry name" value="BSH_CusB"/>
</dbReference>
<feature type="compositionally biased region" description="Basic and acidic residues" evidence="3">
    <location>
        <begin position="613"/>
        <end position="650"/>
    </location>
</feature>
<gene>
    <name evidence="9" type="ORF">GTW09_09190</name>
</gene>
<evidence type="ECO:0000256" key="1">
    <source>
        <dbReference type="ARBA" id="ARBA00009477"/>
    </source>
</evidence>
<feature type="region of interest" description="Disordered" evidence="3">
    <location>
        <begin position="591"/>
        <end position="658"/>
    </location>
</feature>
<keyword evidence="4" id="KW-0812">Transmembrane</keyword>
<dbReference type="PANTHER" id="PTHR30097">
    <property type="entry name" value="CATION EFFLUX SYSTEM PROTEIN CUSB"/>
    <property type="match status" value="1"/>
</dbReference>
<dbReference type="InterPro" id="IPR042230">
    <property type="entry name" value="CusF_sf"/>
</dbReference>
<dbReference type="Pfam" id="PF25954">
    <property type="entry name" value="Beta-barrel_RND_2"/>
    <property type="match status" value="1"/>
</dbReference>
<feature type="domain" description="Heavy metal binding" evidence="5">
    <location>
        <begin position="68"/>
        <end position="94"/>
    </location>
</feature>
<dbReference type="GO" id="GO:0015679">
    <property type="term" value="P:plasma membrane copper ion transport"/>
    <property type="evidence" value="ECO:0007669"/>
    <property type="project" value="TreeGrafter"/>
</dbReference>